<accession>A0A2H3D6C9</accession>
<organism evidence="1 2">
    <name type="scientific">Armillaria gallica</name>
    <name type="common">Bulbous honey fungus</name>
    <name type="synonym">Armillaria bulbosa</name>
    <dbReference type="NCBI Taxonomy" id="47427"/>
    <lineage>
        <taxon>Eukaryota</taxon>
        <taxon>Fungi</taxon>
        <taxon>Dikarya</taxon>
        <taxon>Basidiomycota</taxon>
        <taxon>Agaricomycotina</taxon>
        <taxon>Agaricomycetes</taxon>
        <taxon>Agaricomycetidae</taxon>
        <taxon>Agaricales</taxon>
        <taxon>Marasmiineae</taxon>
        <taxon>Physalacriaceae</taxon>
        <taxon>Armillaria</taxon>
    </lineage>
</organism>
<evidence type="ECO:0000313" key="2">
    <source>
        <dbReference type="Proteomes" id="UP000217790"/>
    </source>
</evidence>
<evidence type="ECO:0000313" key="1">
    <source>
        <dbReference type="EMBL" id="PBK89660.1"/>
    </source>
</evidence>
<sequence length="75" mass="8557">MTALKHSTYLNEHFGCLTMVLLQRVLSQLLEIAPFPIPFPFKQGPAATVVSLHQFTIEYIESMELHLPSRALNEF</sequence>
<proteinExistence type="predicted"/>
<dbReference type="InParanoid" id="A0A2H3D6C9"/>
<protein>
    <submittedName>
        <fullName evidence="1">Uncharacterized protein</fullName>
    </submittedName>
</protein>
<keyword evidence="2" id="KW-1185">Reference proteome</keyword>
<dbReference type="AlphaFoldDB" id="A0A2H3D6C9"/>
<dbReference type="EMBL" id="KZ293668">
    <property type="protein sequence ID" value="PBK89660.1"/>
    <property type="molecule type" value="Genomic_DNA"/>
</dbReference>
<name>A0A2H3D6C9_ARMGA</name>
<reference evidence="2" key="1">
    <citation type="journal article" date="2017" name="Nat. Ecol. Evol.">
        <title>Genome expansion and lineage-specific genetic innovations in the forest pathogenic fungi Armillaria.</title>
        <authorList>
            <person name="Sipos G."/>
            <person name="Prasanna A.N."/>
            <person name="Walter M.C."/>
            <person name="O'Connor E."/>
            <person name="Balint B."/>
            <person name="Krizsan K."/>
            <person name="Kiss B."/>
            <person name="Hess J."/>
            <person name="Varga T."/>
            <person name="Slot J."/>
            <person name="Riley R."/>
            <person name="Boka B."/>
            <person name="Rigling D."/>
            <person name="Barry K."/>
            <person name="Lee J."/>
            <person name="Mihaltcheva S."/>
            <person name="LaButti K."/>
            <person name="Lipzen A."/>
            <person name="Waldron R."/>
            <person name="Moloney N.M."/>
            <person name="Sperisen C."/>
            <person name="Kredics L."/>
            <person name="Vagvoelgyi C."/>
            <person name="Patrignani A."/>
            <person name="Fitzpatrick D."/>
            <person name="Nagy I."/>
            <person name="Doyle S."/>
            <person name="Anderson J.B."/>
            <person name="Grigoriev I.V."/>
            <person name="Gueldener U."/>
            <person name="Muensterkoetter M."/>
            <person name="Nagy L.G."/>
        </authorList>
    </citation>
    <scope>NUCLEOTIDE SEQUENCE [LARGE SCALE GENOMIC DNA]</scope>
    <source>
        <strain evidence="2">Ar21-2</strain>
    </source>
</reference>
<dbReference type="Proteomes" id="UP000217790">
    <property type="component" value="Unassembled WGS sequence"/>
</dbReference>
<gene>
    <name evidence="1" type="ORF">ARMGADRAFT_1015269</name>
</gene>